<protein>
    <submittedName>
        <fullName evidence="1">Uncharacterized protein</fullName>
    </submittedName>
</protein>
<dbReference type="EMBL" id="LAZR01005022">
    <property type="protein sequence ID" value="KKN03545.1"/>
    <property type="molecule type" value="Genomic_DNA"/>
</dbReference>
<reference evidence="1" key="1">
    <citation type="journal article" date="2015" name="Nature">
        <title>Complex archaea that bridge the gap between prokaryotes and eukaryotes.</title>
        <authorList>
            <person name="Spang A."/>
            <person name="Saw J.H."/>
            <person name="Jorgensen S.L."/>
            <person name="Zaremba-Niedzwiedzka K."/>
            <person name="Martijn J."/>
            <person name="Lind A.E."/>
            <person name="van Eijk R."/>
            <person name="Schleper C."/>
            <person name="Guy L."/>
            <person name="Ettema T.J."/>
        </authorList>
    </citation>
    <scope>NUCLEOTIDE SEQUENCE</scope>
</reference>
<dbReference type="AlphaFoldDB" id="A0A0F9M7X5"/>
<proteinExistence type="predicted"/>
<sequence>MLTTGWHLDIVVLCEYCLKGLCTARTQTAYEKEHDTCIYCGKRNLLTLGPIIERDTFDPKIHADLCVIKNGSYI</sequence>
<organism evidence="1">
    <name type="scientific">marine sediment metagenome</name>
    <dbReference type="NCBI Taxonomy" id="412755"/>
    <lineage>
        <taxon>unclassified sequences</taxon>
        <taxon>metagenomes</taxon>
        <taxon>ecological metagenomes</taxon>
    </lineage>
</organism>
<evidence type="ECO:0000313" key="1">
    <source>
        <dbReference type="EMBL" id="KKN03545.1"/>
    </source>
</evidence>
<gene>
    <name evidence="1" type="ORF">LCGC14_1106590</name>
</gene>
<name>A0A0F9M7X5_9ZZZZ</name>
<accession>A0A0F9M7X5</accession>
<comment type="caution">
    <text evidence="1">The sequence shown here is derived from an EMBL/GenBank/DDBJ whole genome shotgun (WGS) entry which is preliminary data.</text>
</comment>